<dbReference type="EMBL" id="JASCZI010241954">
    <property type="protein sequence ID" value="MED6208629.1"/>
    <property type="molecule type" value="Genomic_DNA"/>
</dbReference>
<evidence type="ECO:0000313" key="2">
    <source>
        <dbReference type="Proteomes" id="UP001341840"/>
    </source>
</evidence>
<name>A0ABU6YF82_9FABA</name>
<organism evidence="1 2">
    <name type="scientific">Stylosanthes scabra</name>
    <dbReference type="NCBI Taxonomy" id="79078"/>
    <lineage>
        <taxon>Eukaryota</taxon>
        <taxon>Viridiplantae</taxon>
        <taxon>Streptophyta</taxon>
        <taxon>Embryophyta</taxon>
        <taxon>Tracheophyta</taxon>
        <taxon>Spermatophyta</taxon>
        <taxon>Magnoliopsida</taxon>
        <taxon>eudicotyledons</taxon>
        <taxon>Gunneridae</taxon>
        <taxon>Pentapetalae</taxon>
        <taxon>rosids</taxon>
        <taxon>fabids</taxon>
        <taxon>Fabales</taxon>
        <taxon>Fabaceae</taxon>
        <taxon>Papilionoideae</taxon>
        <taxon>50 kb inversion clade</taxon>
        <taxon>dalbergioids sensu lato</taxon>
        <taxon>Dalbergieae</taxon>
        <taxon>Pterocarpus clade</taxon>
        <taxon>Stylosanthes</taxon>
    </lineage>
</organism>
<accession>A0ABU6YF82</accession>
<dbReference type="Proteomes" id="UP001341840">
    <property type="component" value="Unassembled WGS sequence"/>
</dbReference>
<sequence length="147" mass="15744">MEETGSVGSRIGGSLNSFLSVSSFPSQWRWRGGTPGGTVAAAAKRQRPLLLLGHSHTQKDRGRDGLRLRQEGQQLGGGVLLPYLHHSFFLYWLCREAPEAADLAQLHLGNLKAGPNLDVGSYDGKLPELGIRSVSNLGPLFEAGPAS</sequence>
<comment type="caution">
    <text evidence="1">The sequence shown here is derived from an EMBL/GenBank/DDBJ whole genome shotgun (WGS) entry which is preliminary data.</text>
</comment>
<gene>
    <name evidence="1" type="ORF">PIB30_047098</name>
</gene>
<reference evidence="1 2" key="1">
    <citation type="journal article" date="2023" name="Plants (Basel)">
        <title>Bridging the Gap: Combining Genomics and Transcriptomics Approaches to Understand Stylosanthes scabra, an Orphan Legume from the Brazilian Caatinga.</title>
        <authorList>
            <person name="Ferreira-Neto J.R.C."/>
            <person name="da Silva M.D."/>
            <person name="Binneck E."/>
            <person name="de Melo N.F."/>
            <person name="da Silva R.H."/>
            <person name="de Melo A.L.T.M."/>
            <person name="Pandolfi V."/>
            <person name="Bustamante F.O."/>
            <person name="Brasileiro-Vidal A.C."/>
            <person name="Benko-Iseppon A.M."/>
        </authorList>
    </citation>
    <scope>NUCLEOTIDE SEQUENCE [LARGE SCALE GENOMIC DNA]</scope>
    <source>
        <tissue evidence="1">Leaves</tissue>
    </source>
</reference>
<proteinExistence type="predicted"/>
<evidence type="ECO:0000313" key="1">
    <source>
        <dbReference type="EMBL" id="MED6208629.1"/>
    </source>
</evidence>
<protein>
    <submittedName>
        <fullName evidence="1">Uncharacterized protein</fullName>
    </submittedName>
</protein>
<keyword evidence="2" id="KW-1185">Reference proteome</keyword>